<dbReference type="SUPFAM" id="SSF160935">
    <property type="entry name" value="VPA0735-like"/>
    <property type="match status" value="1"/>
</dbReference>
<dbReference type="Pfam" id="PF06863">
    <property type="entry name" value="DUF1254"/>
    <property type="match status" value="1"/>
</dbReference>
<dbReference type="Gene3D" id="2.60.120.600">
    <property type="entry name" value="Domain of unknown function DUF1214, C-terminal domain"/>
    <property type="match status" value="1"/>
</dbReference>
<evidence type="ECO:0000313" key="5">
    <source>
        <dbReference type="Proteomes" id="UP000198157"/>
    </source>
</evidence>
<dbReference type="EMBL" id="NIVS01000019">
    <property type="protein sequence ID" value="OWQ54285.1"/>
    <property type="molecule type" value="Genomic_DNA"/>
</dbReference>
<feature type="domain" description="DUF1214" evidence="2">
    <location>
        <begin position="351"/>
        <end position="462"/>
    </location>
</feature>
<dbReference type="InterPro" id="IPR010679">
    <property type="entry name" value="DUF1254"/>
</dbReference>
<proteinExistence type="predicted"/>
<evidence type="ECO:0000256" key="1">
    <source>
        <dbReference type="SAM" id="SignalP"/>
    </source>
</evidence>
<sequence length="479" mass="52108">MIMRLLRTATALAIAGAILALLAACRPTPSPQATTAPGEPPADAAETRAIARDAYVYGVPMLGEYQTMHTFSIDTANPQYKGPFNTILNIARVFTPADTAFVTPNSDTPYSFAGLDLRAEPVVITVPKMEPERYFVFQLMDLYTYNFAYIGSRTTGNNGGQYLIAGPDWQGAVPDGITQVIRSETQLVSLVGRTQLFNPADLDNVKRIQAGYRVQPLSAYRGTPAPPAPAAVDWPAPLSGSEARTSPAFFGQLAFLLQFAPPHPSEVDLRARFARIGIVPGQPLDLAALPPPTLQALKDGMADGQHAIDARRSALGGKMDTLFGTREFLKNDYVARATGTQMGIGANSRDEALYPIYEKDADGAPLDGSKHRYVLRFGKDGLPPVNAFWSLTMYDLPGQLLVANPIDRYLINATMLPQLKKDADGGVTLYLQHDSPGPDKQSNWLPAPNGPFMAAMRYYWPKPALLQGQWTSPQIERVQ</sequence>
<dbReference type="AlphaFoldDB" id="A0A246HNA9"/>
<protein>
    <submittedName>
        <fullName evidence="4">Cell envelope protein</fullName>
    </submittedName>
</protein>
<dbReference type="OrthoDB" id="9777345at2"/>
<name>A0A246HNA9_STEMA</name>
<reference evidence="4 5" key="1">
    <citation type="submission" date="2017-06" db="EMBL/GenBank/DDBJ databases">
        <authorList>
            <person name="Kim H.J."/>
            <person name="Triplett B.A."/>
        </authorList>
    </citation>
    <scope>NUCLEOTIDE SEQUENCE [LARGE SCALE GENOMIC DNA]</scope>
    <source>
        <strain evidence="4 5">13146</strain>
    </source>
</reference>
<evidence type="ECO:0000259" key="2">
    <source>
        <dbReference type="Pfam" id="PF06742"/>
    </source>
</evidence>
<dbReference type="Pfam" id="PF06742">
    <property type="entry name" value="DUF1214"/>
    <property type="match status" value="1"/>
</dbReference>
<organism evidence="4 5">
    <name type="scientific">Stenotrophomonas maltophilia</name>
    <name type="common">Pseudomonas maltophilia</name>
    <name type="synonym">Xanthomonas maltophilia</name>
    <dbReference type="NCBI Taxonomy" id="40324"/>
    <lineage>
        <taxon>Bacteria</taxon>
        <taxon>Pseudomonadati</taxon>
        <taxon>Pseudomonadota</taxon>
        <taxon>Gammaproteobacteria</taxon>
        <taxon>Lysobacterales</taxon>
        <taxon>Lysobacteraceae</taxon>
        <taxon>Stenotrophomonas</taxon>
        <taxon>Stenotrophomonas maltophilia group</taxon>
    </lineage>
</organism>
<dbReference type="InterPro" id="IPR037050">
    <property type="entry name" value="DUF1254_sf"/>
</dbReference>
<dbReference type="Proteomes" id="UP000198157">
    <property type="component" value="Unassembled WGS sequence"/>
</dbReference>
<feature type="signal peptide" evidence="1">
    <location>
        <begin position="1"/>
        <end position="23"/>
    </location>
</feature>
<dbReference type="InterPro" id="IPR037049">
    <property type="entry name" value="DUF1214_C_sf"/>
</dbReference>
<evidence type="ECO:0000259" key="3">
    <source>
        <dbReference type="Pfam" id="PF06863"/>
    </source>
</evidence>
<keyword evidence="4" id="KW-0261">Viral envelope protein</keyword>
<accession>A0A246HNA9</accession>
<dbReference type="InterPro" id="IPR010621">
    <property type="entry name" value="DUF1214"/>
</dbReference>
<keyword evidence="1" id="KW-0732">Signal</keyword>
<gene>
    <name evidence="4" type="ORF">CEE60_07740</name>
</gene>
<feature type="chain" id="PRO_5012670427" evidence="1">
    <location>
        <begin position="24"/>
        <end position="479"/>
    </location>
</feature>
<dbReference type="PANTHER" id="PTHR36509">
    <property type="entry name" value="BLL3101 PROTEIN"/>
    <property type="match status" value="1"/>
</dbReference>
<dbReference type="Gene3D" id="2.60.40.1610">
    <property type="entry name" value="Domain of unknown function DUF1254"/>
    <property type="match status" value="1"/>
</dbReference>
<feature type="domain" description="DUF1254" evidence="3">
    <location>
        <begin position="84"/>
        <end position="216"/>
    </location>
</feature>
<comment type="caution">
    <text evidence="4">The sequence shown here is derived from an EMBL/GenBank/DDBJ whole genome shotgun (WGS) entry which is preliminary data.</text>
</comment>
<keyword evidence="4" id="KW-0946">Virion</keyword>
<evidence type="ECO:0000313" key="4">
    <source>
        <dbReference type="EMBL" id="OWQ54285.1"/>
    </source>
</evidence>
<dbReference type="PANTHER" id="PTHR36509:SF2">
    <property type="entry name" value="BLL3101 PROTEIN"/>
    <property type="match status" value="1"/>
</dbReference>
<dbReference type="PROSITE" id="PS51257">
    <property type="entry name" value="PROKAR_LIPOPROTEIN"/>
    <property type="match status" value="1"/>
</dbReference>